<organism evidence="6 7">
    <name type="scientific">Kroppenstedtia pulmonis</name>
    <dbReference type="NCBI Taxonomy" id="1380685"/>
    <lineage>
        <taxon>Bacteria</taxon>
        <taxon>Bacillati</taxon>
        <taxon>Bacillota</taxon>
        <taxon>Bacilli</taxon>
        <taxon>Bacillales</taxon>
        <taxon>Thermoactinomycetaceae</taxon>
        <taxon>Kroppenstedtia</taxon>
    </lineage>
</organism>
<gene>
    <name evidence="6" type="ORF">GXN76_13970</name>
</gene>
<dbReference type="NCBIfam" id="TIGR00377">
    <property type="entry name" value="ant_ant_sig"/>
    <property type="match status" value="1"/>
</dbReference>
<name>A0A7D4BLP1_9BACL</name>
<comment type="function">
    <text evidence="3">Positive regulator of sigma-B activity. Non-phosphorylated RsbV binds to RsbW, preventing its association with sigma-B. When phosphorylated, releases RsbW, which is then free to complex with and inactivate sigma-B.</text>
</comment>
<dbReference type="InterPro" id="IPR036513">
    <property type="entry name" value="STAS_dom_sf"/>
</dbReference>
<keyword evidence="7" id="KW-1185">Reference proteome</keyword>
<dbReference type="AlphaFoldDB" id="A0A7D4BLP1"/>
<dbReference type="Gene3D" id="3.30.750.24">
    <property type="entry name" value="STAS domain"/>
    <property type="match status" value="1"/>
</dbReference>
<evidence type="ECO:0000256" key="4">
    <source>
        <dbReference type="RuleBase" id="RU003749"/>
    </source>
</evidence>
<sequence length="106" mass="11667">MNVSIHEKTSTDRKMKTLIVSGEVDVFTAPQLREKLMPLCREYSAVYLDLSQVGYMDSTGLGVLIGAYKALRAQGGRLVLVGLNPRLNRLLKITGLTEIIDIEDGS</sequence>
<evidence type="ECO:0000256" key="2">
    <source>
        <dbReference type="ARBA" id="ARBA00022553"/>
    </source>
</evidence>
<dbReference type="EMBL" id="CP048104">
    <property type="protein sequence ID" value="QKG85450.1"/>
    <property type="molecule type" value="Genomic_DNA"/>
</dbReference>
<feature type="domain" description="STAS" evidence="5">
    <location>
        <begin position="5"/>
        <end position="106"/>
    </location>
</feature>
<evidence type="ECO:0000259" key="5">
    <source>
        <dbReference type="PROSITE" id="PS50801"/>
    </source>
</evidence>
<evidence type="ECO:0000256" key="3">
    <source>
        <dbReference type="ARBA" id="ARBA00024670"/>
    </source>
</evidence>
<proteinExistence type="inferred from homology"/>
<evidence type="ECO:0000313" key="7">
    <source>
        <dbReference type="Proteomes" id="UP000503088"/>
    </source>
</evidence>
<evidence type="ECO:0000256" key="1">
    <source>
        <dbReference type="ARBA" id="ARBA00009013"/>
    </source>
</evidence>
<dbReference type="GO" id="GO:0043856">
    <property type="term" value="F:anti-sigma factor antagonist activity"/>
    <property type="evidence" value="ECO:0007669"/>
    <property type="project" value="InterPro"/>
</dbReference>
<dbReference type="Pfam" id="PF01740">
    <property type="entry name" value="STAS"/>
    <property type="match status" value="1"/>
</dbReference>
<dbReference type="InterPro" id="IPR002645">
    <property type="entry name" value="STAS_dom"/>
</dbReference>
<dbReference type="Proteomes" id="UP000503088">
    <property type="component" value="Chromosome"/>
</dbReference>
<keyword evidence="2" id="KW-0597">Phosphoprotein</keyword>
<dbReference type="PROSITE" id="PS50801">
    <property type="entry name" value="STAS"/>
    <property type="match status" value="1"/>
</dbReference>
<dbReference type="KEGG" id="kpul:GXN76_13970"/>
<dbReference type="PANTHER" id="PTHR33495">
    <property type="entry name" value="ANTI-SIGMA FACTOR ANTAGONIST TM_1081-RELATED-RELATED"/>
    <property type="match status" value="1"/>
</dbReference>
<dbReference type="PANTHER" id="PTHR33495:SF9">
    <property type="entry name" value="ANTI-SIGMA-B FACTOR ANTAGONIST"/>
    <property type="match status" value="1"/>
</dbReference>
<evidence type="ECO:0000313" key="6">
    <source>
        <dbReference type="EMBL" id="QKG85450.1"/>
    </source>
</evidence>
<protein>
    <recommendedName>
        <fullName evidence="4">Anti-sigma factor antagonist</fullName>
    </recommendedName>
</protein>
<reference evidence="6 7" key="1">
    <citation type="submission" date="2020-01" db="EMBL/GenBank/DDBJ databases">
        <authorList>
            <person name="Gulvik C.A."/>
            <person name="Batra D.G."/>
        </authorList>
    </citation>
    <scope>NUCLEOTIDE SEQUENCE [LARGE SCALE GENOMIC DNA]</scope>
    <source>
        <strain evidence="6 7">W9323</strain>
    </source>
</reference>
<accession>A0A7D4BLP1</accession>
<dbReference type="RefSeq" id="WP_173224109.1">
    <property type="nucleotide sequence ID" value="NZ_CP048104.1"/>
</dbReference>
<dbReference type="CDD" id="cd07043">
    <property type="entry name" value="STAS_anti-anti-sigma_factors"/>
    <property type="match status" value="1"/>
</dbReference>
<dbReference type="SUPFAM" id="SSF52091">
    <property type="entry name" value="SpoIIaa-like"/>
    <property type="match status" value="1"/>
</dbReference>
<comment type="similarity">
    <text evidence="1 4">Belongs to the anti-sigma-factor antagonist family.</text>
</comment>
<dbReference type="InterPro" id="IPR003658">
    <property type="entry name" value="Anti-sigma_ant"/>
</dbReference>